<feature type="compositionally biased region" description="Basic and acidic residues" evidence="1">
    <location>
        <begin position="1"/>
        <end position="11"/>
    </location>
</feature>
<dbReference type="AlphaFoldDB" id="A0A178ZI26"/>
<dbReference type="OrthoDB" id="4121065at2759"/>
<sequence>MVTTRSQERKIGSLNSPPPAVETGTAFSPEAGITPTRKSKTASASTPSSGEGLASIANKKIEVVIEVAPSLLGQEHAQLGGNGEGAEISRPQPGNLARPHVSGFQEVPEALSPNGEAEGGQHGDGGALEGIPQDSREIQATLANRSKSLVSPSHTPAAVPTRKRFTSEDPEDTISGAVTFGNQFAGAITPNKGEKDDVDDDGDEDDDDAPPEVVSSSVAAQQAMQIPNPSLQHSSRKKRKMLSDVGHELGSPVQVPGLAIASEPQRLNTAQDKAEELTTSSQIIQLASSESETGQPPKSIADNHSAANDTADESIEIVMAPTSNESPAPANTTTQSARTQTGLQNPENFNTTSQRQPSEPLAEEDIPTPNEVTRRVHSGEQDQIAVNLSSSLTQDSYTSMADCGPSATNPEVRNPPLQGTAETEATAESSSTMTPAPEGLEHVTRELQANTTGTSETTVSAELSTSVAVKRSNSRTPTLRARPKSKPFPHRQQVLPRPKPTSLQQYRTRLLGRHPRKTEWGVPGFRKAKFVGV</sequence>
<feature type="region of interest" description="Disordered" evidence="1">
    <location>
        <begin position="1"/>
        <end position="54"/>
    </location>
</feature>
<dbReference type="GeneID" id="30010930"/>
<feature type="region of interest" description="Disordered" evidence="1">
    <location>
        <begin position="76"/>
        <end position="502"/>
    </location>
</feature>
<evidence type="ECO:0000313" key="3">
    <source>
        <dbReference type="Proteomes" id="UP000078343"/>
    </source>
</evidence>
<feature type="compositionally biased region" description="Polar residues" evidence="1">
    <location>
        <begin position="447"/>
        <end position="467"/>
    </location>
</feature>
<protein>
    <submittedName>
        <fullName evidence="2">Uncharacterized protein</fullName>
    </submittedName>
</protein>
<dbReference type="RefSeq" id="XP_018692831.1">
    <property type="nucleotide sequence ID" value="XM_018838271.1"/>
</dbReference>
<dbReference type="EMBL" id="LVYI01000005">
    <property type="protein sequence ID" value="OAP59464.1"/>
    <property type="molecule type" value="Genomic_DNA"/>
</dbReference>
<gene>
    <name evidence="2" type="ORF">AYL99_06762</name>
</gene>
<feature type="compositionally biased region" description="Gly residues" evidence="1">
    <location>
        <begin position="117"/>
        <end position="128"/>
    </location>
</feature>
<keyword evidence="3" id="KW-1185">Reference proteome</keyword>
<proteinExistence type="predicted"/>
<comment type="caution">
    <text evidence="2">The sequence shown here is derived from an EMBL/GenBank/DDBJ whole genome shotgun (WGS) entry which is preliminary data.</text>
</comment>
<feature type="compositionally biased region" description="Polar residues" evidence="1">
    <location>
        <begin position="265"/>
        <end position="296"/>
    </location>
</feature>
<feature type="compositionally biased region" description="Acidic residues" evidence="1">
    <location>
        <begin position="196"/>
        <end position="210"/>
    </location>
</feature>
<evidence type="ECO:0000313" key="2">
    <source>
        <dbReference type="EMBL" id="OAP59464.1"/>
    </source>
</evidence>
<feature type="compositionally biased region" description="Polar residues" evidence="1">
    <location>
        <begin position="222"/>
        <end position="233"/>
    </location>
</feature>
<feature type="compositionally biased region" description="Polar residues" evidence="1">
    <location>
        <begin position="321"/>
        <end position="357"/>
    </location>
</feature>
<feature type="compositionally biased region" description="Low complexity" evidence="1">
    <location>
        <begin position="211"/>
        <end position="220"/>
    </location>
</feature>
<dbReference type="Proteomes" id="UP000078343">
    <property type="component" value="Unassembled WGS sequence"/>
</dbReference>
<feature type="compositionally biased region" description="Low complexity" evidence="1">
    <location>
        <begin position="420"/>
        <end position="432"/>
    </location>
</feature>
<name>A0A178ZI26_9EURO</name>
<organism evidence="2 3">
    <name type="scientific">Fonsecaea erecta</name>
    <dbReference type="NCBI Taxonomy" id="1367422"/>
    <lineage>
        <taxon>Eukaryota</taxon>
        <taxon>Fungi</taxon>
        <taxon>Dikarya</taxon>
        <taxon>Ascomycota</taxon>
        <taxon>Pezizomycotina</taxon>
        <taxon>Eurotiomycetes</taxon>
        <taxon>Chaetothyriomycetidae</taxon>
        <taxon>Chaetothyriales</taxon>
        <taxon>Herpotrichiellaceae</taxon>
        <taxon>Fonsecaea</taxon>
    </lineage>
</organism>
<evidence type="ECO:0000256" key="1">
    <source>
        <dbReference type="SAM" id="MobiDB-lite"/>
    </source>
</evidence>
<feature type="compositionally biased region" description="Polar residues" evidence="1">
    <location>
        <begin position="384"/>
        <end position="399"/>
    </location>
</feature>
<reference evidence="2 3" key="1">
    <citation type="submission" date="2016-04" db="EMBL/GenBank/DDBJ databases">
        <title>Draft genome of Fonsecaea erecta CBS 125763.</title>
        <authorList>
            <person name="Weiss V.A."/>
            <person name="Vicente V.A."/>
            <person name="Raittz R.T."/>
            <person name="Moreno L.F."/>
            <person name="De Souza E.M."/>
            <person name="Pedrosa F.O."/>
            <person name="Steffens M.B."/>
            <person name="Faoro H."/>
            <person name="Tadra-Sfeir M.Z."/>
            <person name="Najafzadeh M.J."/>
            <person name="Felipe M.S."/>
            <person name="Teixeira M."/>
            <person name="Sun J."/>
            <person name="Xi L."/>
            <person name="Gomes R."/>
            <person name="De Azevedo C.M."/>
            <person name="Salgado C.G."/>
            <person name="Da Silva M.B."/>
            <person name="Nascimento M.F."/>
            <person name="Queiroz-Telles F."/>
            <person name="Attili D.S."/>
            <person name="Gorbushina A."/>
        </authorList>
    </citation>
    <scope>NUCLEOTIDE SEQUENCE [LARGE SCALE GENOMIC DNA]</scope>
    <source>
        <strain evidence="2 3">CBS 125763</strain>
    </source>
</reference>
<accession>A0A178ZI26</accession>
<feature type="compositionally biased region" description="Polar residues" evidence="1">
    <location>
        <begin position="141"/>
        <end position="154"/>
    </location>
</feature>